<accession>A0A1H7B6L7</accession>
<dbReference type="EMBL" id="FNZF01000005">
    <property type="protein sequence ID" value="SEJ70112.1"/>
    <property type="molecule type" value="Genomic_DNA"/>
</dbReference>
<proteinExistence type="predicted"/>
<name>A0A1H7B6L7_9BACL</name>
<sequence>MEEEVRHLPPPHRYAVCSNDEVPIKSFYQDIFSDVFIFFHPFIKPVTLPLEQYFSDPRLGKQEIMRHCEAVGWQEFLSLSGIKSVRQLDIGLRTGISGLKEKYADEQLAERVFAVCAEHRLVPPTEGFLPELLINDVLGAVKKEGYEWLWVGDEFCTERKLEYIDDLITGDMMERNNLFTHEQSLLITTHWDSHFSMICSNDGKRLERIVQNCNLEGFYCDDRTEIYWSVRN</sequence>
<dbReference type="Proteomes" id="UP000199200">
    <property type="component" value="Unassembled WGS sequence"/>
</dbReference>
<dbReference type="Pfam" id="PF10924">
    <property type="entry name" value="DUF2711"/>
    <property type="match status" value="1"/>
</dbReference>
<gene>
    <name evidence="1" type="ORF">SAMN04488127_2544</name>
</gene>
<evidence type="ECO:0000313" key="1">
    <source>
        <dbReference type="EMBL" id="SEJ70112.1"/>
    </source>
</evidence>
<organism evidence="1 2">
    <name type="scientific">Bhargavaea ginsengi</name>
    <dbReference type="NCBI Taxonomy" id="426757"/>
    <lineage>
        <taxon>Bacteria</taxon>
        <taxon>Bacillati</taxon>
        <taxon>Bacillota</taxon>
        <taxon>Bacilli</taxon>
        <taxon>Bacillales</taxon>
        <taxon>Caryophanaceae</taxon>
        <taxon>Bhargavaea</taxon>
    </lineage>
</organism>
<dbReference type="AlphaFoldDB" id="A0A1H7B6L7"/>
<dbReference type="InterPro" id="IPR024250">
    <property type="entry name" value="DUF2711"/>
</dbReference>
<evidence type="ECO:0008006" key="3">
    <source>
        <dbReference type="Google" id="ProtNLM"/>
    </source>
</evidence>
<dbReference type="STRING" id="426757.SAMN04488127_2544"/>
<keyword evidence="2" id="KW-1185">Reference proteome</keyword>
<dbReference type="OrthoDB" id="9151069at2"/>
<protein>
    <recommendedName>
        <fullName evidence="3">DUF2711 domain-containing protein</fullName>
    </recommendedName>
</protein>
<dbReference type="RefSeq" id="WP_092054921.1">
    <property type="nucleotide sequence ID" value="NZ_FNZF01000005.1"/>
</dbReference>
<evidence type="ECO:0000313" key="2">
    <source>
        <dbReference type="Proteomes" id="UP000199200"/>
    </source>
</evidence>
<reference evidence="2" key="1">
    <citation type="submission" date="2016-10" db="EMBL/GenBank/DDBJ databases">
        <authorList>
            <person name="Varghese N."/>
            <person name="Submissions S."/>
        </authorList>
    </citation>
    <scope>NUCLEOTIDE SEQUENCE [LARGE SCALE GENOMIC DNA]</scope>
    <source>
        <strain evidence="2">CGMCC 1.6763</strain>
    </source>
</reference>